<dbReference type="Proteomes" id="UP000008207">
    <property type="component" value="Chromosome"/>
</dbReference>
<reference evidence="2 3" key="1">
    <citation type="submission" date="2009-01" db="EMBL/GenBank/DDBJ databases">
        <title>Complete sequence of chromosome of Methylobacterium nodulans ORS 2060.</title>
        <authorList>
            <consortium name="US DOE Joint Genome Institute"/>
            <person name="Lucas S."/>
            <person name="Copeland A."/>
            <person name="Lapidus A."/>
            <person name="Glavina del Rio T."/>
            <person name="Dalin E."/>
            <person name="Tice H."/>
            <person name="Bruce D."/>
            <person name="Goodwin L."/>
            <person name="Pitluck S."/>
            <person name="Sims D."/>
            <person name="Brettin T."/>
            <person name="Detter J.C."/>
            <person name="Han C."/>
            <person name="Larimer F."/>
            <person name="Land M."/>
            <person name="Hauser L."/>
            <person name="Kyrpides N."/>
            <person name="Ivanova N."/>
            <person name="Marx C.J."/>
            <person name="Richardson P."/>
        </authorList>
    </citation>
    <scope>NUCLEOTIDE SEQUENCE [LARGE SCALE GENOMIC DNA]</scope>
    <source>
        <strain evidence="3">LMG 21967 / CNCM I-2342 / ORS 2060</strain>
    </source>
</reference>
<sequence>MKGRIETLSTTPREGSLVICPDEMGPLSAKSDPGRDLVRPQPTPAGRAQQEIDSGRRGNGYVFGAFCPATGAAFSCLYPGRGAAHWVAFLEDVESWLPQEVVRVYAIADDLGNHRVTGKYIS</sequence>
<proteinExistence type="predicted"/>
<feature type="region of interest" description="Disordered" evidence="1">
    <location>
        <begin position="19"/>
        <end position="52"/>
    </location>
</feature>
<gene>
    <name evidence="2" type="ordered locus">Mnod_6875</name>
</gene>
<evidence type="ECO:0000256" key="1">
    <source>
        <dbReference type="SAM" id="MobiDB-lite"/>
    </source>
</evidence>
<dbReference type="OrthoDB" id="8016656at2"/>
<keyword evidence="3" id="KW-1185">Reference proteome</keyword>
<evidence type="ECO:0000313" key="2">
    <source>
        <dbReference type="EMBL" id="ACL61620.1"/>
    </source>
</evidence>
<dbReference type="AlphaFoldDB" id="B8IHF7"/>
<evidence type="ECO:0008006" key="4">
    <source>
        <dbReference type="Google" id="ProtNLM"/>
    </source>
</evidence>
<dbReference type="KEGG" id="mno:Mnod_6875"/>
<dbReference type="EMBL" id="CP001349">
    <property type="protein sequence ID" value="ACL61620.1"/>
    <property type="molecule type" value="Genomic_DNA"/>
</dbReference>
<protein>
    <recommendedName>
        <fullName evidence="4">Transposase</fullName>
    </recommendedName>
</protein>
<name>B8IHF7_METNO</name>
<evidence type="ECO:0000313" key="3">
    <source>
        <dbReference type="Proteomes" id="UP000008207"/>
    </source>
</evidence>
<dbReference type="RefSeq" id="WP_015933185.1">
    <property type="nucleotide sequence ID" value="NC_011894.1"/>
</dbReference>
<dbReference type="HOGENOM" id="CLU_2024001_0_0_5"/>
<accession>B8IHF7</accession>
<organism evidence="2 3">
    <name type="scientific">Methylobacterium nodulans (strain LMG 21967 / CNCM I-2342 / ORS 2060)</name>
    <dbReference type="NCBI Taxonomy" id="460265"/>
    <lineage>
        <taxon>Bacteria</taxon>
        <taxon>Pseudomonadati</taxon>
        <taxon>Pseudomonadota</taxon>
        <taxon>Alphaproteobacteria</taxon>
        <taxon>Hyphomicrobiales</taxon>
        <taxon>Methylobacteriaceae</taxon>
        <taxon>Methylobacterium</taxon>
    </lineage>
</organism>
<dbReference type="eggNOG" id="COG3335">
    <property type="taxonomic scope" value="Bacteria"/>
</dbReference>